<dbReference type="OrthoDB" id="331651at2157"/>
<feature type="region of interest" description="Disordered" evidence="2">
    <location>
        <begin position="1"/>
        <end position="33"/>
    </location>
</feature>
<dbReference type="Pfam" id="PF18204">
    <property type="entry name" value="PGF-CTERM"/>
    <property type="match status" value="1"/>
</dbReference>
<feature type="compositionally biased region" description="Basic and acidic residues" evidence="2">
    <location>
        <begin position="386"/>
        <end position="399"/>
    </location>
</feature>
<dbReference type="EMBL" id="FOYN01000002">
    <property type="protein sequence ID" value="SFR39681.1"/>
    <property type="molecule type" value="Genomic_DNA"/>
</dbReference>
<proteinExistence type="predicted"/>
<dbReference type="AlphaFoldDB" id="A0A1I6GC11"/>
<evidence type="ECO:0000259" key="3">
    <source>
        <dbReference type="Pfam" id="PF18204"/>
    </source>
</evidence>
<feature type="compositionally biased region" description="Low complexity" evidence="2">
    <location>
        <begin position="307"/>
        <end position="317"/>
    </location>
</feature>
<feature type="region of interest" description="Disordered" evidence="2">
    <location>
        <begin position="219"/>
        <end position="442"/>
    </location>
</feature>
<dbReference type="Proteomes" id="UP000198932">
    <property type="component" value="Unassembled WGS sequence"/>
</dbReference>
<protein>
    <recommendedName>
        <fullName evidence="3">PGF-CTERM archaeal protein-sorting signal domain-containing protein</fullName>
    </recommendedName>
</protein>
<keyword evidence="5" id="KW-1185">Reference proteome</keyword>
<feature type="compositionally biased region" description="Low complexity" evidence="2">
    <location>
        <begin position="355"/>
        <end position="364"/>
    </location>
</feature>
<feature type="compositionally biased region" description="Basic and acidic residues" evidence="2">
    <location>
        <begin position="429"/>
        <end position="442"/>
    </location>
</feature>
<evidence type="ECO:0000313" key="4">
    <source>
        <dbReference type="EMBL" id="SFR39681.1"/>
    </source>
</evidence>
<feature type="compositionally biased region" description="Low complexity" evidence="2">
    <location>
        <begin position="241"/>
        <end position="285"/>
    </location>
</feature>
<dbReference type="InterPro" id="IPR026371">
    <property type="entry name" value="PGF_CTERM"/>
</dbReference>
<gene>
    <name evidence="4" type="ORF">SAMN04487937_1848</name>
</gene>
<accession>A0A1I6GC11</accession>
<organism evidence="4 5">
    <name type="scientific">Halorubrum sodomense</name>
    <dbReference type="NCBI Taxonomy" id="35743"/>
    <lineage>
        <taxon>Archaea</taxon>
        <taxon>Methanobacteriati</taxon>
        <taxon>Methanobacteriota</taxon>
        <taxon>Stenosarchaea group</taxon>
        <taxon>Halobacteria</taxon>
        <taxon>Halobacteriales</taxon>
        <taxon>Haloferacaceae</taxon>
        <taxon>Halorubrum</taxon>
    </lineage>
</organism>
<evidence type="ECO:0000313" key="5">
    <source>
        <dbReference type="Proteomes" id="UP000198932"/>
    </source>
</evidence>
<feature type="compositionally biased region" description="Low complexity" evidence="2">
    <location>
        <begin position="408"/>
        <end position="428"/>
    </location>
</feature>
<evidence type="ECO:0000256" key="1">
    <source>
        <dbReference type="ARBA" id="ARBA00022729"/>
    </source>
</evidence>
<keyword evidence="1" id="KW-0732">Signal</keyword>
<name>A0A1I6GC11_HALSD</name>
<evidence type="ECO:0000256" key="2">
    <source>
        <dbReference type="SAM" id="MobiDB-lite"/>
    </source>
</evidence>
<reference evidence="5" key="1">
    <citation type="submission" date="2016-10" db="EMBL/GenBank/DDBJ databases">
        <authorList>
            <person name="Varghese N."/>
            <person name="Submissions S."/>
        </authorList>
    </citation>
    <scope>NUCLEOTIDE SEQUENCE [LARGE SCALE GENOMIC DNA]</scope>
    <source>
        <strain evidence="5">RD 26</strain>
    </source>
</reference>
<sequence>MNAYASPASPSDFVTTGPGISVDSVTGDTDPLSPGSYDLTLRSEYGAAVANDSAAITVNPRSTTDLTAYTTREAAPGDFEDATAIRNAIANGTLTDATNATANDTVVYAVNATGLTGLPAAANASLERGADLARLDGLSFGVTPTDANDTDASATGDALGPTPNESAVHLDRDGLFLVADGETAFGTETPPAAGETFEAAFRVDDERLRRAANGDHRVTTRLTYAADPTDEGGANLSDDGSTATPSPSTEPTESTGLNESTESTGLNESTESSESSEPTEAAGTSAPAESGSADRSDPPAGSGGSAGPADVGGSSSATDQTDPRSARAGNATEAAGPGRSGEPNGSDVDRPTPRPGVGTTVPPGASGIPPATDPAKRFGTGSTGRTADDASERGSRPGDGRSGGDAGSEGSAASESADSSEPAGPADSNESKSDEAAARDLGYDDAPIRSTVYDLPGFGSVASLAALTIASLLARRRAPDP</sequence>
<feature type="domain" description="PGF-CTERM archaeal protein-sorting signal" evidence="3">
    <location>
        <begin position="456"/>
        <end position="477"/>
    </location>
</feature>